<reference evidence="2" key="1">
    <citation type="journal article" date="2020" name="Cell">
        <title>Large-Scale Comparative Analyses of Tick Genomes Elucidate Their Genetic Diversity and Vector Capacities.</title>
        <authorList>
            <consortium name="Tick Genome and Microbiome Consortium (TIGMIC)"/>
            <person name="Jia N."/>
            <person name="Wang J."/>
            <person name="Shi W."/>
            <person name="Du L."/>
            <person name="Sun Y."/>
            <person name="Zhan W."/>
            <person name="Jiang J.F."/>
            <person name="Wang Q."/>
            <person name="Zhang B."/>
            <person name="Ji P."/>
            <person name="Bell-Sakyi L."/>
            <person name="Cui X.M."/>
            <person name="Yuan T.T."/>
            <person name="Jiang B.G."/>
            <person name="Yang W.F."/>
            <person name="Lam T.T."/>
            <person name="Chang Q.C."/>
            <person name="Ding S.J."/>
            <person name="Wang X.J."/>
            <person name="Zhu J.G."/>
            <person name="Ruan X.D."/>
            <person name="Zhao L."/>
            <person name="Wei J.T."/>
            <person name="Ye R.Z."/>
            <person name="Que T.C."/>
            <person name="Du C.H."/>
            <person name="Zhou Y.H."/>
            <person name="Cheng J.X."/>
            <person name="Dai P.F."/>
            <person name="Guo W.B."/>
            <person name="Han X.H."/>
            <person name="Huang E.J."/>
            <person name="Li L.F."/>
            <person name="Wei W."/>
            <person name="Gao Y.C."/>
            <person name="Liu J.Z."/>
            <person name="Shao H.Z."/>
            <person name="Wang X."/>
            <person name="Wang C.C."/>
            <person name="Yang T.C."/>
            <person name="Huo Q.B."/>
            <person name="Li W."/>
            <person name="Chen H.Y."/>
            <person name="Chen S.E."/>
            <person name="Zhou L.G."/>
            <person name="Ni X.B."/>
            <person name="Tian J.H."/>
            <person name="Sheng Y."/>
            <person name="Liu T."/>
            <person name="Pan Y.S."/>
            <person name="Xia L.Y."/>
            <person name="Li J."/>
            <person name="Zhao F."/>
            <person name="Cao W.C."/>
        </authorList>
    </citation>
    <scope>NUCLEOTIDE SEQUENCE</scope>
    <source>
        <strain evidence="2">Rsan-2018</strain>
    </source>
</reference>
<dbReference type="Proteomes" id="UP000821837">
    <property type="component" value="Chromosome 3"/>
</dbReference>
<comment type="caution">
    <text evidence="2">The sequence shown here is derived from an EMBL/GenBank/DDBJ whole genome shotgun (WGS) entry which is preliminary data.</text>
</comment>
<accession>A0A9D4PYY3</accession>
<feature type="compositionally biased region" description="Basic and acidic residues" evidence="1">
    <location>
        <begin position="300"/>
        <end position="318"/>
    </location>
</feature>
<evidence type="ECO:0000256" key="1">
    <source>
        <dbReference type="SAM" id="MobiDB-lite"/>
    </source>
</evidence>
<sequence>MREMRLCLGLWGQKKDQRRLGALSCIHTTDEIAIRACGLRTTSPYVSRSRVPASVRAERFVKRRRPKSQLGSSGTNAEILAFSVNSPLSCECWLRRDPNHVTCHVTNPSAITSVPYARPSASTLMSDTAGHNEKPGGLQARQNVIKPARLHIHNREMASASPAAMDDDEAERKKLRLEENLFDDKTSTYNLSDEEDMGEDEPFTLVACKKKRAEGIPVVFRPTAEGASFWKVNPNRVSAEVVSAAKEKAARKVKLLRKCVGMSSFMEENRAPMNPLQTLRLFILYVIYLSAHRNNKSRQTHQENRQEHTREITHEKYI</sequence>
<proteinExistence type="predicted"/>
<protein>
    <submittedName>
        <fullName evidence="2">Uncharacterized protein</fullName>
    </submittedName>
</protein>
<name>A0A9D4PYY3_RHISA</name>
<dbReference type="AlphaFoldDB" id="A0A9D4PYY3"/>
<organism evidence="2 3">
    <name type="scientific">Rhipicephalus sanguineus</name>
    <name type="common">Brown dog tick</name>
    <name type="synonym">Ixodes sanguineus</name>
    <dbReference type="NCBI Taxonomy" id="34632"/>
    <lineage>
        <taxon>Eukaryota</taxon>
        <taxon>Metazoa</taxon>
        <taxon>Ecdysozoa</taxon>
        <taxon>Arthropoda</taxon>
        <taxon>Chelicerata</taxon>
        <taxon>Arachnida</taxon>
        <taxon>Acari</taxon>
        <taxon>Parasitiformes</taxon>
        <taxon>Ixodida</taxon>
        <taxon>Ixodoidea</taxon>
        <taxon>Ixodidae</taxon>
        <taxon>Rhipicephalinae</taxon>
        <taxon>Rhipicephalus</taxon>
        <taxon>Rhipicephalus</taxon>
    </lineage>
</organism>
<reference evidence="2" key="2">
    <citation type="submission" date="2021-09" db="EMBL/GenBank/DDBJ databases">
        <authorList>
            <person name="Jia N."/>
            <person name="Wang J."/>
            <person name="Shi W."/>
            <person name="Du L."/>
            <person name="Sun Y."/>
            <person name="Zhan W."/>
            <person name="Jiang J."/>
            <person name="Wang Q."/>
            <person name="Zhang B."/>
            <person name="Ji P."/>
            <person name="Sakyi L.B."/>
            <person name="Cui X."/>
            <person name="Yuan T."/>
            <person name="Jiang B."/>
            <person name="Yang W."/>
            <person name="Lam T.T.-Y."/>
            <person name="Chang Q."/>
            <person name="Ding S."/>
            <person name="Wang X."/>
            <person name="Zhu J."/>
            <person name="Ruan X."/>
            <person name="Zhao L."/>
            <person name="Wei J."/>
            <person name="Que T."/>
            <person name="Du C."/>
            <person name="Cheng J."/>
            <person name="Dai P."/>
            <person name="Han X."/>
            <person name="Huang E."/>
            <person name="Gao Y."/>
            <person name="Liu J."/>
            <person name="Shao H."/>
            <person name="Ye R."/>
            <person name="Li L."/>
            <person name="Wei W."/>
            <person name="Wang X."/>
            <person name="Wang C."/>
            <person name="Huo Q."/>
            <person name="Li W."/>
            <person name="Guo W."/>
            <person name="Chen H."/>
            <person name="Chen S."/>
            <person name="Zhou L."/>
            <person name="Zhou L."/>
            <person name="Ni X."/>
            <person name="Tian J."/>
            <person name="Zhou Y."/>
            <person name="Sheng Y."/>
            <person name="Liu T."/>
            <person name="Pan Y."/>
            <person name="Xia L."/>
            <person name="Li J."/>
            <person name="Zhao F."/>
            <person name="Cao W."/>
        </authorList>
    </citation>
    <scope>NUCLEOTIDE SEQUENCE</scope>
    <source>
        <strain evidence="2">Rsan-2018</strain>
        <tissue evidence="2">Larvae</tissue>
    </source>
</reference>
<dbReference type="EMBL" id="JABSTV010001249">
    <property type="protein sequence ID" value="KAH7961344.1"/>
    <property type="molecule type" value="Genomic_DNA"/>
</dbReference>
<evidence type="ECO:0000313" key="3">
    <source>
        <dbReference type="Proteomes" id="UP000821837"/>
    </source>
</evidence>
<keyword evidence="3" id="KW-1185">Reference proteome</keyword>
<feature type="region of interest" description="Disordered" evidence="1">
    <location>
        <begin position="295"/>
        <end position="318"/>
    </location>
</feature>
<evidence type="ECO:0000313" key="2">
    <source>
        <dbReference type="EMBL" id="KAH7961344.1"/>
    </source>
</evidence>
<gene>
    <name evidence="2" type="ORF">HPB52_008120</name>
</gene>